<dbReference type="STRING" id="1656094.BFC18_21185"/>
<reference evidence="6 7" key="1">
    <citation type="submission" date="2016-08" db="EMBL/GenBank/DDBJ databases">
        <authorList>
            <person name="Seilhamer J.J."/>
        </authorList>
    </citation>
    <scope>NUCLEOTIDE SEQUENCE [LARGE SCALE GENOMIC DNA]</scope>
    <source>
        <strain evidence="6 7">KCTC 42603</strain>
    </source>
</reference>
<dbReference type="AlphaFoldDB" id="A0A1E7Z6P6"/>
<gene>
    <name evidence="6" type="ORF">BFC18_21185</name>
</gene>
<evidence type="ECO:0000313" key="7">
    <source>
        <dbReference type="Proteomes" id="UP000175691"/>
    </source>
</evidence>
<organism evidence="6 7">
    <name type="scientific">Alteromonas confluentis</name>
    <dbReference type="NCBI Taxonomy" id="1656094"/>
    <lineage>
        <taxon>Bacteria</taxon>
        <taxon>Pseudomonadati</taxon>
        <taxon>Pseudomonadota</taxon>
        <taxon>Gammaproteobacteria</taxon>
        <taxon>Alteromonadales</taxon>
        <taxon>Alteromonadaceae</taxon>
        <taxon>Alteromonas/Salinimonas group</taxon>
        <taxon>Alteromonas</taxon>
    </lineage>
</organism>
<dbReference type="PANTHER" id="PTHR47892:SF1">
    <property type="entry name" value="UNIVERSAL STRESS PROTEIN E"/>
    <property type="match status" value="1"/>
</dbReference>
<protein>
    <submittedName>
        <fullName evidence="6">Universal stress protein UspA</fullName>
    </submittedName>
</protein>
<keyword evidence="7" id="KW-1185">Reference proteome</keyword>
<name>A0A1E7Z6P6_9ALTE</name>
<comment type="similarity">
    <text evidence="2">Belongs to the universal stress protein A family.</text>
</comment>
<comment type="function">
    <text evidence="4">Required for resistance to DNA-damaging agents.</text>
</comment>
<feature type="domain" description="UspA" evidence="5">
    <location>
        <begin position="6"/>
        <end position="141"/>
    </location>
</feature>
<dbReference type="InterPro" id="IPR006016">
    <property type="entry name" value="UspA"/>
</dbReference>
<evidence type="ECO:0000259" key="5">
    <source>
        <dbReference type="Pfam" id="PF00582"/>
    </source>
</evidence>
<dbReference type="Pfam" id="PF00582">
    <property type="entry name" value="Usp"/>
    <property type="match status" value="2"/>
</dbReference>
<dbReference type="OrthoDB" id="239260at2"/>
<sequence>MKDNISNILCVLHDTHGQDSLVQRAMNIAQKYQAELTVMLAMESLPPNARMIMQSFEYLESQSSINQTAQDWLDEKAATWSQQYPVKTVVTIGDRFIDIIHHVTNNNHDLVIKQNENEASGYITSSDDKHLPRKCPCPVWIMQADELTKDKQVVAAIDVNYHYPEHEVSLRKQLAFDILFHAWQLAALENASLHIVHVYDGVPENILRQGFISVNEDAAQQDLNAIRQERQEEIDRLLGVLALEVKDSEGSELKPQVHLVRGYPRREIANTANACGATTLVMGTLSRLGVPGYIMGGTAEETLEQVECALYGLKPQGFTSPV</sequence>
<evidence type="ECO:0000256" key="3">
    <source>
        <dbReference type="ARBA" id="ARBA00022490"/>
    </source>
</evidence>
<evidence type="ECO:0000256" key="2">
    <source>
        <dbReference type="ARBA" id="ARBA00008791"/>
    </source>
</evidence>
<feature type="domain" description="UspA" evidence="5">
    <location>
        <begin position="179"/>
        <end position="309"/>
    </location>
</feature>
<proteinExistence type="inferred from homology"/>
<accession>A0A1E7Z6P6</accession>
<evidence type="ECO:0000256" key="4">
    <source>
        <dbReference type="ARBA" id="ARBA00037131"/>
    </source>
</evidence>
<comment type="subcellular location">
    <subcellularLocation>
        <location evidence="1">Cytoplasm</location>
    </subcellularLocation>
</comment>
<dbReference type="EMBL" id="MDHN01000041">
    <property type="protein sequence ID" value="OFC69229.1"/>
    <property type="molecule type" value="Genomic_DNA"/>
</dbReference>
<dbReference type="GO" id="GO:0005737">
    <property type="term" value="C:cytoplasm"/>
    <property type="evidence" value="ECO:0007669"/>
    <property type="project" value="UniProtKB-SubCell"/>
</dbReference>
<dbReference type="Gene3D" id="3.40.50.12370">
    <property type="match status" value="1"/>
</dbReference>
<dbReference type="PANTHER" id="PTHR47892">
    <property type="entry name" value="UNIVERSAL STRESS PROTEIN E"/>
    <property type="match status" value="1"/>
</dbReference>
<evidence type="ECO:0000256" key="1">
    <source>
        <dbReference type="ARBA" id="ARBA00004496"/>
    </source>
</evidence>
<dbReference type="SUPFAM" id="SSF52402">
    <property type="entry name" value="Adenine nucleotide alpha hydrolases-like"/>
    <property type="match status" value="2"/>
</dbReference>
<dbReference type="Proteomes" id="UP000175691">
    <property type="component" value="Unassembled WGS sequence"/>
</dbReference>
<comment type="caution">
    <text evidence="6">The sequence shown here is derived from an EMBL/GenBank/DDBJ whole genome shotgun (WGS) entry which is preliminary data.</text>
</comment>
<evidence type="ECO:0000313" key="6">
    <source>
        <dbReference type="EMBL" id="OFC69229.1"/>
    </source>
</evidence>
<dbReference type="RefSeq" id="WP_070127489.1">
    <property type="nucleotide sequence ID" value="NZ_MDHN01000041.1"/>
</dbReference>
<keyword evidence="3" id="KW-0963">Cytoplasm</keyword>